<organism evidence="1 2">
    <name type="scientific">Zarea fungicola</name>
    <dbReference type="NCBI Taxonomy" id="93591"/>
    <lineage>
        <taxon>Eukaryota</taxon>
        <taxon>Fungi</taxon>
        <taxon>Dikarya</taxon>
        <taxon>Ascomycota</taxon>
        <taxon>Pezizomycotina</taxon>
        <taxon>Sordariomycetes</taxon>
        <taxon>Hypocreomycetidae</taxon>
        <taxon>Hypocreales</taxon>
        <taxon>Cordycipitaceae</taxon>
        <taxon>Zarea</taxon>
    </lineage>
</organism>
<sequence>MDHVRSNRRSSVRRANVTACMRCRSRKQGCDQNLPSCGNCLKAGAECVSIDLDGKPAPRSYIKQLEDKVSSLEKQLALQSTNTACGTNGSDRPANEAAHNLEPSDQSNIYSMMQITAVSDPVDETADSLLGELRIEAALPTGDAAASLITVYFDHSDSFSPIIRRTSFEAKLKEIRKPDPGSSDSCHPNSLFTTYMVFATAILLMSRTTSLPASRADAYFFPAKRIVSQNPNLIHGNNFQSIENIALMVQYLLLSAKLRPAWHLLGVATRLVVELGLHKLEAHDVTTDSGIDKCWLFWSIYSFERMVCAVLERPVSFPDEIISAPLPGNAGENRRQVALQLIHLRQILSEICFTLLQPPPRNGAKLDIEIWRENMLNKLQVFPQPKEAGDSESSKAGSEAARSYIENLIILLLFPSPSGRTEDSSAVAALADAAYSSIQRYRQLLKSGQLRYYWRTMRHLHRAGTAMIYCIQYFASASENNLPVDKFRESVHVCSAVLWGMAERYPPGAKYRDDFDMLASSLDVTTAVATTEELYAASMDLDPFWNPDSLENYAEFIGIEGFE</sequence>
<protein>
    <submittedName>
        <fullName evidence="1">Uncharacterized protein</fullName>
    </submittedName>
</protein>
<name>A0ACC1ML34_9HYPO</name>
<reference evidence="1" key="1">
    <citation type="submission" date="2022-08" db="EMBL/GenBank/DDBJ databases">
        <title>Genome Sequence of Lecanicillium fungicola.</title>
        <authorList>
            <person name="Buettner E."/>
        </authorList>
    </citation>
    <scope>NUCLEOTIDE SEQUENCE</scope>
    <source>
        <strain evidence="1">Babe33</strain>
    </source>
</reference>
<accession>A0ACC1ML34</accession>
<keyword evidence="2" id="KW-1185">Reference proteome</keyword>
<dbReference type="Proteomes" id="UP001143910">
    <property type="component" value="Unassembled WGS sequence"/>
</dbReference>
<comment type="caution">
    <text evidence="1">The sequence shown here is derived from an EMBL/GenBank/DDBJ whole genome shotgun (WGS) entry which is preliminary data.</text>
</comment>
<dbReference type="EMBL" id="JANJQO010002209">
    <property type="protein sequence ID" value="KAJ2967722.1"/>
    <property type="molecule type" value="Genomic_DNA"/>
</dbReference>
<gene>
    <name evidence="1" type="ORF">NQ176_g9525</name>
</gene>
<proteinExistence type="predicted"/>
<evidence type="ECO:0000313" key="2">
    <source>
        <dbReference type="Proteomes" id="UP001143910"/>
    </source>
</evidence>
<evidence type="ECO:0000313" key="1">
    <source>
        <dbReference type="EMBL" id="KAJ2967722.1"/>
    </source>
</evidence>